<comment type="caution">
    <text evidence="1">The sequence shown here is derived from an EMBL/GenBank/DDBJ whole genome shotgun (WGS) entry which is preliminary data.</text>
</comment>
<protein>
    <submittedName>
        <fullName evidence="1">Uncharacterized protein</fullName>
    </submittedName>
</protein>
<name>A0A942E1R8_9HYPH</name>
<organism evidence="1 2">
    <name type="scientific">Pseudaminobacter soli</name>
    <name type="common">ex Zhang et al. 2022</name>
    <dbReference type="NCBI Taxonomy" id="2831468"/>
    <lineage>
        <taxon>Bacteria</taxon>
        <taxon>Pseudomonadati</taxon>
        <taxon>Pseudomonadota</taxon>
        <taxon>Alphaproteobacteria</taxon>
        <taxon>Hyphomicrobiales</taxon>
        <taxon>Phyllobacteriaceae</taxon>
        <taxon>Pseudaminobacter</taxon>
    </lineage>
</organism>
<sequence>MEAKFDAGAILAQQAAAIELRETVRSL</sequence>
<dbReference type="AlphaFoldDB" id="A0A942E1R8"/>
<proteinExistence type="predicted"/>
<dbReference type="EMBL" id="JAGWCR010000006">
    <property type="protein sequence ID" value="MBS3649436.1"/>
    <property type="molecule type" value="Genomic_DNA"/>
</dbReference>
<accession>A0A942E1R8</accession>
<keyword evidence="2" id="KW-1185">Reference proteome</keyword>
<gene>
    <name evidence="1" type="ORF">KEU06_12540</name>
</gene>
<reference evidence="1" key="1">
    <citation type="submission" date="2021-04" db="EMBL/GenBank/DDBJ databases">
        <title>Pseudaminobacter soli sp. nov., isolated from paddy soil contaminated by heavy metals.</title>
        <authorList>
            <person name="Zhang K."/>
        </authorList>
    </citation>
    <scope>NUCLEOTIDE SEQUENCE</scope>
    <source>
        <strain evidence="1">19-2017</strain>
    </source>
</reference>
<evidence type="ECO:0000313" key="2">
    <source>
        <dbReference type="Proteomes" id="UP000680348"/>
    </source>
</evidence>
<evidence type="ECO:0000313" key="1">
    <source>
        <dbReference type="EMBL" id="MBS3649436.1"/>
    </source>
</evidence>
<dbReference type="Proteomes" id="UP000680348">
    <property type="component" value="Unassembled WGS sequence"/>
</dbReference>